<dbReference type="SUPFAM" id="SSF46785">
    <property type="entry name" value="Winged helix' DNA-binding domain"/>
    <property type="match status" value="1"/>
</dbReference>
<dbReference type="SMART" id="SM00418">
    <property type="entry name" value="HTH_ARSR"/>
    <property type="match status" value="1"/>
</dbReference>
<dbReference type="InterPro" id="IPR048716">
    <property type="entry name" value="Phosphatase-like_N"/>
</dbReference>
<reference evidence="3 4" key="1">
    <citation type="submission" date="2016-01" db="EMBL/GenBank/DDBJ databases">
        <title>Draft genome sequences of Microbacterium laevaniformans LCDC 91-0039 and the type strain of Microbacterium hominis LCDC 84-209.</title>
        <authorList>
            <person name="Bernier A.-M."/>
            <person name="Bernard K."/>
        </authorList>
    </citation>
    <scope>NUCLEOTIDE SEQUENCE [LARGE SCALE GENOMIC DNA]</scope>
    <source>
        <strain evidence="3 4">LCDC 91-0039</strain>
    </source>
</reference>
<dbReference type="AlphaFoldDB" id="A0A150HF24"/>
<sequence>MDSVASIPALSVAADPTRARILQLIQAAPERGMLVGKLAETLALRQPTVSHHMAALHDEGLVVRERDGRRVWYSIHPDQQERVAALVGAAPTAAVEPDWDRVIDDLADRYRGVFNRETIARYVTDSHDLLEQQGVTHLLASRTAAFASTRLDDIACSSADVDTVPSVLFVCVQNAGRSQLAAGILRQLAGDRVIVRTAGSAPAAEVRPTIVTALDEIGVSVGAEFPKPLTDGAVKSADVVVTMGCGDACPVYPGRRYLDWDLDDPVDQPLATVRRIRDDIDNRVRHLLVELFTQPSPI</sequence>
<dbReference type="InterPro" id="IPR001845">
    <property type="entry name" value="HTH_ArsR_DNA-bd_dom"/>
</dbReference>
<gene>
    <name evidence="3" type="primary">arsC1_4</name>
    <name evidence="3" type="ORF">Mlaev_01249</name>
</gene>
<dbReference type="Gene3D" id="1.10.10.10">
    <property type="entry name" value="Winged helix-like DNA-binding domain superfamily/Winged helix DNA-binding domain"/>
    <property type="match status" value="1"/>
</dbReference>
<dbReference type="Gene3D" id="3.40.50.2300">
    <property type="match status" value="1"/>
</dbReference>
<feature type="domain" description="HTH arsR-type" evidence="2">
    <location>
        <begin position="1"/>
        <end position="98"/>
    </location>
</feature>
<evidence type="ECO:0000313" key="3">
    <source>
        <dbReference type="EMBL" id="KXZ60706.1"/>
    </source>
</evidence>
<evidence type="ECO:0000259" key="2">
    <source>
        <dbReference type="PROSITE" id="PS50987"/>
    </source>
</evidence>
<dbReference type="EMBL" id="LRAD01000027">
    <property type="protein sequence ID" value="KXZ60706.1"/>
    <property type="molecule type" value="Genomic_DNA"/>
</dbReference>
<keyword evidence="3" id="KW-0808">Transferase</keyword>
<dbReference type="InterPro" id="IPR036388">
    <property type="entry name" value="WH-like_DNA-bd_sf"/>
</dbReference>
<keyword evidence="4" id="KW-1185">Reference proteome</keyword>
<dbReference type="CDD" id="cd00090">
    <property type="entry name" value="HTH_ARSR"/>
    <property type="match status" value="1"/>
</dbReference>
<proteinExistence type="predicted"/>
<name>A0A150HF24_9MICO</name>
<dbReference type="Pfam" id="PF12840">
    <property type="entry name" value="HTH_20"/>
    <property type="match status" value="1"/>
</dbReference>
<dbReference type="STRING" id="36807.Mlaev_01249"/>
<dbReference type="PATRIC" id="fig|36807.3.peg.1273"/>
<dbReference type="GO" id="GO:0046685">
    <property type="term" value="P:response to arsenic-containing substance"/>
    <property type="evidence" value="ECO:0007669"/>
    <property type="project" value="UniProtKB-KW"/>
</dbReference>
<dbReference type="EC" id="2.8.4.2" evidence="3"/>
<dbReference type="NCBIfam" id="NF033788">
    <property type="entry name" value="HTH_metalloreg"/>
    <property type="match status" value="1"/>
</dbReference>
<protein>
    <submittedName>
        <fullName evidence="3">Arsenate-mycothiol transferase ArsC1</fullName>
        <ecNumber evidence="3">2.8.4.2</ecNumber>
    </submittedName>
</protein>
<keyword evidence="1" id="KW-0059">Arsenical resistance</keyword>
<dbReference type="InterPro" id="IPR011991">
    <property type="entry name" value="ArsR-like_HTH"/>
</dbReference>
<dbReference type="Proteomes" id="UP000075357">
    <property type="component" value="Unassembled WGS sequence"/>
</dbReference>
<comment type="caution">
    <text evidence="3">The sequence shown here is derived from an EMBL/GenBank/DDBJ whole genome shotgun (WGS) entry which is preliminary data.</text>
</comment>
<dbReference type="PRINTS" id="PR00778">
    <property type="entry name" value="HTHARSR"/>
</dbReference>
<dbReference type="GO" id="GO:0003700">
    <property type="term" value="F:DNA-binding transcription factor activity"/>
    <property type="evidence" value="ECO:0007669"/>
    <property type="project" value="InterPro"/>
</dbReference>
<dbReference type="Pfam" id="PF01451">
    <property type="entry name" value="LMWPc"/>
    <property type="match status" value="1"/>
</dbReference>
<organism evidence="3 4">
    <name type="scientific">Microbacterium laevaniformans</name>
    <dbReference type="NCBI Taxonomy" id="36807"/>
    <lineage>
        <taxon>Bacteria</taxon>
        <taxon>Bacillati</taxon>
        <taxon>Actinomycetota</taxon>
        <taxon>Actinomycetes</taxon>
        <taxon>Micrococcales</taxon>
        <taxon>Microbacteriaceae</taxon>
        <taxon>Microbacterium</taxon>
    </lineage>
</organism>
<dbReference type="GO" id="GO:0102100">
    <property type="term" value="F:mycothiol-arsenate ligase activity"/>
    <property type="evidence" value="ECO:0007669"/>
    <property type="project" value="UniProtKB-EC"/>
</dbReference>
<dbReference type="SMART" id="SM00226">
    <property type="entry name" value="LMWPc"/>
    <property type="match status" value="1"/>
</dbReference>
<dbReference type="RefSeq" id="WP_082784273.1">
    <property type="nucleotide sequence ID" value="NZ_LRAD01000027.1"/>
</dbReference>
<dbReference type="PANTHER" id="PTHR43428">
    <property type="entry name" value="ARSENATE REDUCTASE"/>
    <property type="match status" value="1"/>
</dbReference>
<dbReference type="Pfam" id="PF21234">
    <property type="entry name" value="Phosphatase-like_N"/>
    <property type="match status" value="1"/>
</dbReference>
<dbReference type="SUPFAM" id="SSF52788">
    <property type="entry name" value="Phosphotyrosine protein phosphatases I"/>
    <property type="match status" value="1"/>
</dbReference>
<evidence type="ECO:0000256" key="1">
    <source>
        <dbReference type="ARBA" id="ARBA00022849"/>
    </source>
</evidence>
<dbReference type="InterPro" id="IPR036196">
    <property type="entry name" value="Ptyr_pPase_sf"/>
</dbReference>
<dbReference type="InterPro" id="IPR036390">
    <property type="entry name" value="WH_DNA-bd_sf"/>
</dbReference>
<dbReference type="InterPro" id="IPR023485">
    <property type="entry name" value="Ptyr_pPase"/>
</dbReference>
<dbReference type="PROSITE" id="PS50987">
    <property type="entry name" value="HTH_ARSR_2"/>
    <property type="match status" value="1"/>
</dbReference>
<accession>A0A150HF24</accession>
<dbReference type="PANTHER" id="PTHR43428:SF1">
    <property type="entry name" value="ARSENATE REDUCTASE"/>
    <property type="match status" value="1"/>
</dbReference>
<evidence type="ECO:0000313" key="4">
    <source>
        <dbReference type="Proteomes" id="UP000075357"/>
    </source>
</evidence>
<dbReference type="Gene3D" id="1.10.8.1060">
    <property type="entry name" value="Corynebacterium glutamicum thioredoxin-dependent arsenate reductase, N-terminal domain"/>
    <property type="match status" value="1"/>
</dbReference>
<dbReference type="CDD" id="cd16345">
    <property type="entry name" value="LMWP_ArsC"/>
    <property type="match status" value="1"/>
</dbReference>